<organism evidence="3 4">
    <name type="scientific">Acrobeloides nanus</name>
    <dbReference type="NCBI Taxonomy" id="290746"/>
    <lineage>
        <taxon>Eukaryota</taxon>
        <taxon>Metazoa</taxon>
        <taxon>Ecdysozoa</taxon>
        <taxon>Nematoda</taxon>
        <taxon>Chromadorea</taxon>
        <taxon>Rhabditida</taxon>
        <taxon>Tylenchina</taxon>
        <taxon>Cephalobomorpha</taxon>
        <taxon>Cephaloboidea</taxon>
        <taxon>Cephalobidae</taxon>
        <taxon>Acrobeloides</taxon>
    </lineage>
</organism>
<dbReference type="SUPFAM" id="SSF57256">
    <property type="entry name" value="Elafin-like"/>
    <property type="match status" value="1"/>
</dbReference>
<sequence length="212" mass="24412">MFNLSCFLILLYVIEINAIVESFNVMVEDRRCSPCHNVKVNRRKEERCVYIQNCCKFRSSHVQCVVDPCLQFHTTCPRAAYCFQSNCNPSGCVPVYYDLDYNLIDSDKCRHFTLTNQTLNRAKPIVPTQRGAIPESAYHINLPTYKPSEISQKPGTCPSSTSEIIKACTSDCFKDTDCRRQEKCCWNGCARRCIASRQDPNNYFNLPIYKNQ</sequence>
<name>A0A914E2S0_9BILA</name>
<dbReference type="SMART" id="SM00217">
    <property type="entry name" value="WAP"/>
    <property type="match status" value="1"/>
</dbReference>
<dbReference type="Pfam" id="PF00095">
    <property type="entry name" value="WAP"/>
    <property type="match status" value="1"/>
</dbReference>
<keyword evidence="3" id="KW-1185">Reference proteome</keyword>
<accession>A0A914E2S0</accession>
<proteinExistence type="predicted"/>
<protein>
    <submittedName>
        <fullName evidence="4">WAP domain-containing protein</fullName>
    </submittedName>
</protein>
<dbReference type="Gene3D" id="4.10.75.10">
    <property type="entry name" value="Elafin-like"/>
    <property type="match status" value="1"/>
</dbReference>
<feature type="chain" id="PRO_5036792040" evidence="1">
    <location>
        <begin position="23"/>
        <end position="212"/>
    </location>
</feature>
<keyword evidence="1" id="KW-0732">Signal</keyword>
<dbReference type="PROSITE" id="PS51390">
    <property type="entry name" value="WAP"/>
    <property type="match status" value="1"/>
</dbReference>
<dbReference type="InterPro" id="IPR008197">
    <property type="entry name" value="WAP_dom"/>
</dbReference>
<evidence type="ECO:0000313" key="3">
    <source>
        <dbReference type="Proteomes" id="UP000887540"/>
    </source>
</evidence>
<dbReference type="GO" id="GO:0005576">
    <property type="term" value="C:extracellular region"/>
    <property type="evidence" value="ECO:0007669"/>
    <property type="project" value="InterPro"/>
</dbReference>
<reference evidence="4" key="1">
    <citation type="submission" date="2022-11" db="UniProtKB">
        <authorList>
            <consortium name="WormBaseParasite"/>
        </authorList>
    </citation>
    <scope>IDENTIFICATION</scope>
</reference>
<evidence type="ECO:0000259" key="2">
    <source>
        <dbReference type="PROSITE" id="PS51390"/>
    </source>
</evidence>
<evidence type="ECO:0000313" key="4">
    <source>
        <dbReference type="WBParaSite" id="ACRNAN_scaffold5277.g16560.t1"/>
    </source>
</evidence>
<dbReference type="Proteomes" id="UP000887540">
    <property type="component" value="Unplaced"/>
</dbReference>
<dbReference type="InterPro" id="IPR036645">
    <property type="entry name" value="Elafin-like_sf"/>
</dbReference>
<dbReference type="GO" id="GO:0030414">
    <property type="term" value="F:peptidase inhibitor activity"/>
    <property type="evidence" value="ECO:0007669"/>
    <property type="project" value="InterPro"/>
</dbReference>
<feature type="signal peptide" evidence="1">
    <location>
        <begin position="1"/>
        <end position="22"/>
    </location>
</feature>
<evidence type="ECO:0000256" key="1">
    <source>
        <dbReference type="SAM" id="SignalP"/>
    </source>
</evidence>
<dbReference type="AlphaFoldDB" id="A0A914E2S0"/>
<dbReference type="WBParaSite" id="ACRNAN_scaffold5277.g16560.t1">
    <property type="protein sequence ID" value="ACRNAN_scaffold5277.g16560.t1"/>
    <property type="gene ID" value="ACRNAN_scaffold5277.g16560"/>
</dbReference>
<feature type="domain" description="WAP" evidence="2">
    <location>
        <begin position="150"/>
        <end position="197"/>
    </location>
</feature>